<keyword evidence="5 10" id="KW-0699">rRNA-binding</keyword>
<dbReference type="AlphaFoldDB" id="A0AA96LXW3"/>
<dbReference type="GO" id="GO:0006412">
    <property type="term" value="P:translation"/>
    <property type="evidence" value="ECO:0007669"/>
    <property type="project" value="UniProtKB-UniRule"/>
</dbReference>
<comment type="similarity">
    <text evidence="2 10 11">Belongs to the universal ribosomal protein uS8 family.</text>
</comment>
<keyword evidence="3 12" id="KW-0150">Chloroplast</keyword>
<dbReference type="InterPro" id="IPR035987">
    <property type="entry name" value="Ribosomal_uS8_sf"/>
</dbReference>
<evidence type="ECO:0000256" key="1">
    <source>
        <dbReference type="ARBA" id="ARBA00004229"/>
    </source>
</evidence>
<keyword evidence="7 10" id="KW-0689">Ribosomal protein</keyword>
<organism evidence="12">
    <name type="scientific">Korthalsella rubra</name>
    <dbReference type="NCBI Taxonomy" id="74344"/>
    <lineage>
        <taxon>Eukaryota</taxon>
        <taxon>Viridiplantae</taxon>
        <taxon>Streptophyta</taxon>
        <taxon>Embryophyta</taxon>
        <taxon>Tracheophyta</taxon>
        <taxon>Spermatophyta</taxon>
        <taxon>Magnoliopsida</taxon>
        <taxon>eudicotyledons</taxon>
        <taxon>Gunneridae</taxon>
        <taxon>Pentapetalae</taxon>
        <taxon>Santalales</taxon>
        <taxon>Viscaceae</taxon>
        <taxon>Korthalsella</taxon>
    </lineage>
</organism>
<protein>
    <recommendedName>
        <fullName evidence="9 10">Small ribosomal subunit protein uS8c</fullName>
    </recommendedName>
</protein>
<proteinExistence type="inferred from homology"/>
<dbReference type="GO" id="GO:0005840">
    <property type="term" value="C:ribosome"/>
    <property type="evidence" value="ECO:0007669"/>
    <property type="project" value="UniProtKB-KW"/>
</dbReference>
<dbReference type="InterPro" id="IPR000630">
    <property type="entry name" value="Ribosomal_uS8"/>
</dbReference>
<dbReference type="GeneID" id="86112196"/>
<evidence type="ECO:0000256" key="9">
    <source>
        <dbReference type="ARBA" id="ARBA00035153"/>
    </source>
</evidence>
<dbReference type="RefSeq" id="YP_010974720.1">
    <property type="nucleotide sequence ID" value="NC_084055.1"/>
</dbReference>
<gene>
    <name evidence="10 12" type="primary">rps8</name>
</gene>
<geneLocation type="chloroplast" evidence="12"/>
<dbReference type="SUPFAM" id="SSF56047">
    <property type="entry name" value="Ribosomal protein S8"/>
    <property type="match status" value="1"/>
</dbReference>
<dbReference type="Pfam" id="PF00410">
    <property type="entry name" value="Ribosomal_S8"/>
    <property type="match status" value="1"/>
</dbReference>
<comment type="subcellular location">
    <subcellularLocation>
        <location evidence="1 10">Plastid</location>
        <location evidence="1 10">Chloroplast</location>
    </subcellularLocation>
</comment>
<evidence type="ECO:0000313" key="12">
    <source>
        <dbReference type="EMBL" id="WNR57297.1"/>
    </source>
</evidence>
<reference evidence="12" key="1">
    <citation type="submission" date="2021-10" db="EMBL/GenBank/DDBJ databases">
        <authorList>
            <person name="Rigault P."/>
            <person name="Bedon F."/>
        </authorList>
    </citation>
    <scope>NUCLEOTIDE SEQUENCE</scope>
</reference>
<dbReference type="FunFam" id="3.30.1490.10:FF:000001">
    <property type="entry name" value="30S ribosomal protein S8"/>
    <property type="match status" value="1"/>
</dbReference>
<dbReference type="FunFam" id="3.30.1370.30:FF:000004">
    <property type="entry name" value="30S ribosomal protein S8, chloroplastic"/>
    <property type="match status" value="1"/>
</dbReference>
<comment type="function">
    <text evidence="10">One of the primary rRNA binding proteins, it binds directly to 16S rRNA central domain where it helps coordinate assembly of the platform of the 30S subunit.</text>
</comment>
<keyword evidence="8 10" id="KW-0687">Ribonucleoprotein</keyword>
<name>A0AA96LXW3_9MAGN</name>
<dbReference type="Gene3D" id="3.30.1490.10">
    <property type="match status" value="1"/>
</dbReference>
<evidence type="ECO:0000256" key="8">
    <source>
        <dbReference type="ARBA" id="ARBA00023274"/>
    </source>
</evidence>
<evidence type="ECO:0000256" key="11">
    <source>
        <dbReference type="RuleBase" id="RU003660"/>
    </source>
</evidence>
<keyword evidence="6 10" id="KW-0694">RNA-binding</keyword>
<dbReference type="GO" id="GO:1990904">
    <property type="term" value="C:ribonucleoprotein complex"/>
    <property type="evidence" value="ECO:0007669"/>
    <property type="project" value="UniProtKB-KW"/>
</dbReference>
<dbReference type="GO" id="GO:0019843">
    <property type="term" value="F:rRNA binding"/>
    <property type="evidence" value="ECO:0007669"/>
    <property type="project" value="UniProtKB-UniRule"/>
</dbReference>
<dbReference type="GO" id="GO:0003735">
    <property type="term" value="F:structural constituent of ribosome"/>
    <property type="evidence" value="ECO:0007669"/>
    <property type="project" value="InterPro"/>
</dbReference>
<dbReference type="GO" id="GO:0009507">
    <property type="term" value="C:chloroplast"/>
    <property type="evidence" value="ECO:0007669"/>
    <property type="project" value="UniProtKB-SubCell"/>
</dbReference>
<sequence length="138" mass="16119">MGRDTLADIITSIRNAEMNKKGTVRIESTNITENIVKIILREGFIENVRKHRESNNLFLVLTLRHRKDRKKKYSHRRIIINNFKQIRLPGLRIYSNYQRIPRILGGMGIVILSTSRGIMTDREARLEGIGGEILCYIW</sequence>
<comment type="subunit">
    <text evidence="10">Part of the 30S ribosomal subunit.</text>
</comment>
<dbReference type="PROSITE" id="PS00053">
    <property type="entry name" value="RIBOSOMAL_S8"/>
    <property type="match status" value="1"/>
</dbReference>
<evidence type="ECO:0000256" key="6">
    <source>
        <dbReference type="ARBA" id="ARBA00022884"/>
    </source>
</evidence>
<dbReference type="InterPro" id="IPR047863">
    <property type="entry name" value="Ribosomal_uS8_CS"/>
</dbReference>
<evidence type="ECO:0000256" key="4">
    <source>
        <dbReference type="ARBA" id="ARBA00022640"/>
    </source>
</evidence>
<evidence type="ECO:0000256" key="7">
    <source>
        <dbReference type="ARBA" id="ARBA00022980"/>
    </source>
</evidence>
<evidence type="ECO:0000256" key="3">
    <source>
        <dbReference type="ARBA" id="ARBA00022528"/>
    </source>
</evidence>
<accession>A0AA96LXW3</accession>
<evidence type="ECO:0000256" key="10">
    <source>
        <dbReference type="HAMAP-Rule" id="MF_01302"/>
    </source>
</evidence>
<evidence type="ECO:0000256" key="2">
    <source>
        <dbReference type="ARBA" id="ARBA00006471"/>
    </source>
</evidence>
<dbReference type="EMBL" id="OK377274">
    <property type="protein sequence ID" value="WNR57297.1"/>
    <property type="molecule type" value="Genomic_DNA"/>
</dbReference>
<keyword evidence="4 12" id="KW-0934">Plastid</keyword>
<dbReference type="HAMAP" id="MF_01302_B">
    <property type="entry name" value="Ribosomal_uS8_B"/>
    <property type="match status" value="1"/>
</dbReference>
<dbReference type="NCBIfam" id="NF001109">
    <property type="entry name" value="PRK00136.1"/>
    <property type="match status" value="1"/>
</dbReference>
<evidence type="ECO:0000256" key="5">
    <source>
        <dbReference type="ARBA" id="ARBA00022730"/>
    </source>
</evidence>
<dbReference type="Gene3D" id="3.30.1370.30">
    <property type="match status" value="1"/>
</dbReference>
<dbReference type="PANTHER" id="PTHR11758">
    <property type="entry name" value="40S RIBOSOMAL PROTEIN S15A"/>
    <property type="match status" value="1"/>
</dbReference>